<evidence type="ECO:0000259" key="11">
    <source>
        <dbReference type="PROSITE" id="PS51007"/>
    </source>
</evidence>
<keyword evidence="13" id="KW-1185">Reference proteome</keyword>
<keyword evidence="7 8" id="KW-0408">Iron</keyword>
<evidence type="ECO:0000256" key="6">
    <source>
        <dbReference type="ARBA" id="ARBA00023002"/>
    </source>
</evidence>
<dbReference type="PANTHER" id="PTHR30600">
    <property type="entry name" value="CYTOCHROME C PEROXIDASE-RELATED"/>
    <property type="match status" value="1"/>
</dbReference>
<dbReference type="InterPro" id="IPR051395">
    <property type="entry name" value="Cytochrome_c_Peroxidase/MauG"/>
</dbReference>
<evidence type="ECO:0000256" key="9">
    <source>
        <dbReference type="SAM" id="MobiDB-lite"/>
    </source>
</evidence>
<gene>
    <name evidence="12" type="ORF">Y5W_02441</name>
</gene>
<keyword evidence="6" id="KW-0560">Oxidoreductase</keyword>
<dbReference type="Gene3D" id="1.10.760.10">
    <property type="entry name" value="Cytochrome c-like domain"/>
    <property type="match status" value="2"/>
</dbReference>
<feature type="signal peptide" evidence="10">
    <location>
        <begin position="1"/>
        <end position="23"/>
    </location>
</feature>
<dbReference type="InterPro" id="IPR026259">
    <property type="entry name" value="MauG/Cytc_peroxidase"/>
</dbReference>
<dbReference type="SUPFAM" id="SSF46626">
    <property type="entry name" value="Cytochrome c"/>
    <property type="match status" value="2"/>
</dbReference>
<dbReference type="PIRSF" id="PIRSF000294">
    <property type="entry name" value="Cytochrome-c_peroxidase"/>
    <property type="match status" value="1"/>
</dbReference>
<dbReference type="PANTHER" id="PTHR30600:SF10">
    <property type="entry name" value="BLL6722 PROTEIN"/>
    <property type="match status" value="1"/>
</dbReference>
<name>A0ABS0ASN1_9GAMM</name>
<sequence length="372" mass="40457">MGRVGSAAVLGAVLGAMATPAGADEAGLLERYRGDRAGWPAPELDEDVPYRPLAALPARPPYPADNPDTPAKRELGRLLFFDPRLSVAGDVACASCHDPEQGWSDGRRKSLGHEDQEGDLNAPTVVNSGYLDELFWNGRAHSLEEQALASWTNPVEMAADPAAATARLAAVAGYPARFRSAFGDARLSPLRIQRAIATYMRSVTMTDTPYDRFLRGEREALSDAQVRGLHLFRTRARCMNCHNGALLSDGRYHHLGSSFYAVGNFQGRYALSHRAEDVGAFRTAPLRGVTETGPWTSAGLIDDLDDLLSIYNMGWWQNAPLDEKIDGIPFATLSPHIQPLDLEPEELADLRAFLDALTGTMPEARPPALPGR</sequence>
<dbReference type="Pfam" id="PF03150">
    <property type="entry name" value="CCP_MauG"/>
    <property type="match status" value="1"/>
</dbReference>
<dbReference type="GO" id="GO:0004601">
    <property type="term" value="F:peroxidase activity"/>
    <property type="evidence" value="ECO:0007669"/>
    <property type="project" value="UniProtKB-KW"/>
</dbReference>
<evidence type="ECO:0000256" key="8">
    <source>
        <dbReference type="PROSITE-ProRule" id="PRU00433"/>
    </source>
</evidence>
<evidence type="ECO:0000256" key="5">
    <source>
        <dbReference type="ARBA" id="ARBA00022764"/>
    </source>
</evidence>
<feature type="region of interest" description="Disordered" evidence="9">
    <location>
        <begin position="98"/>
        <end position="121"/>
    </location>
</feature>
<keyword evidence="2 8" id="KW-0349">Heme</keyword>
<organism evidence="12 13">
    <name type="scientific">Alloalcanivorax profundimaris</name>
    <dbReference type="NCBI Taxonomy" id="2735259"/>
    <lineage>
        <taxon>Bacteria</taxon>
        <taxon>Pseudomonadati</taxon>
        <taxon>Pseudomonadota</taxon>
        <taxon>Gammaproteobacteria</taxon>
        <taxon>Oceanospirillales</taxon>
        <taxon>Alcanivoracaceae</taxon>
        <taxon>Alloalcanivorax</taxon>
    </lineage>
</organism>
<dbReference type="InterPro" id="IPR036909">
    <property type="entry name" value="Cyt_c-like_dom_sf"/>
</dbReference>
<keyword evidence="12" id="KW-0575">Peroxidase</keyword>
<comment type="subcellular location">
    <subcellularLocation>
        <location evidence="1">Periplasm</location>
    </subcellularLocation>
</comment>
<evidence type="ECO:0000256" key="4">
    <source>
        <dbReference type="ARBA" id="ARBA00022729"/>
    </source>
</evidence>
<accession>A0ABS0ASN1</accession>
<evidence type="ECO:0000256" key="7">
    <source>
        <dbReference type="ARBA" id="ARBA00023004"/>
    </source>
</evidence>
<feature type="chain" id="PRO_5045680291" evidence="10">
    <location>
        <begin position="24"/>
        <end position="372"/>
    </location>
</feature>
<dbReference type="PROSITE" id="PS51007">
    <property type="entry name" value="CYTC"/>
    <property type="match status" value="1"/>
</dbReference>
<dbReference type="EMBL" id="ARXX01000037">
    <property type="protein sequence ID" value="MBF5057147.1"/>
    <property type="molecule type" value="Genomic_DNA"/>
</dbReference>
<dbReference type="Proteomes" id="UP000662703">
    <property type="component" value="Unassembled WGS sequence"/>
</dbReference>
<keyword evidence="5" id="KW-0574">Periplasm</keyword>
<evidence type="ECO:0000256" key="1">
    <source>
        <dbReference type="ARBA" id="ARBA00004418"/>
    </source>
</evidence>
<evidence type="ECO:0000256" key="2">
    <source>
        <dbReference type="ARBA" id="ARBA00022617"/>
    </source>
</evidence>
<evidence type="ECO:0000256" key="3">
    <source>
        <dbReference type="ARBA" id="ARBA00022723"/>
    </source>
</evidence>
<evidence type="ECO:0000313" key="12">
    <source>
        <dbReference type="EMBL" id="MBF5057147.1"/>
    </source>
</evidence>
<evidence type="ECO:0000313" key="13">
    <source>
        <dbReference type="Proteomes" id="UP000662703"/>
    </source>
</evidence>
<evidence type="ECO:0000256" key="10">
    <source>
        <dbReference type="SAM" id="SignalP"/>
    </source>
</evidence>
<keyword evidence="4 10" id="KW-0732">Signal</keyword>
<protein>
    <submittedName>
        <fullName evidence="12">Cytochrome-c peroxidase</fullName>
    </submittedName>
</protein>
<reference evidence="12 13" key="1">
    <citation type="submission" date="2012-09" db="EMBL/GenBank/DDBJ databases">
        <title>Genome Sequence of alkane-degrading Bacterium Alcanivorax sp. 521-1.</title>
        <authorList>
            <person name="Lai Q."/>
            <person name="Shao Z."/>
        </authorList>
    </citation>
    <scope>NUCLEOTIDE SEQUENCE [LARGE SCALE GENOMIC DNA]</scope>
    <source>
        <strain evidence="12 13">521-1</strain>
    </source>
</reference>
<comment type="caution">
    <text evidence="12">The sequence shown here is derived from an EMBL/GenBank/DDBJ whole genome shotgun (WGS) entry which is preliminary data.</text>
</comment>
<keyword evidence="3 8" id="KW-0479">Metal-binding</keyword>
<dbReference type="InterPro" id="IPR009056">
    <property type="entry name" value="Cyt_c-like_dom"/>
</dbReference>
<dbReference type="InterPro" id="IPR004852">
    <property type="entry name" value="Di-haem_cyt_c_peroxidsae"/>
</dbReference>
<proteinExistence type="predicted"/>
<feature type="domain" description="Cytochrome c" evidence="11">
    <location>
        <begin position="223"/>
        <end position="358"/>
    </location>
</feature>
<feature type="compositionally biased region" description="Basic and acidic residues" evidence="9">
    <location>
        <begin position="98"/>
        <end position="115"/>
    </location>
</feature>